<dbReference type="SUPFAM" id="SSF56935">
    <property type="entry name" value="Porins"/>
    <property type="match status" value="1"/>
</dbReference>
<keyword evidence="10 11" id="KW-0998">Cell outer membrane</keyword>
<dbReference type="Proteomes" id="UP000276029">
    <property type="component" value="Unassembled WGS sequence"/>
</dbReference>
<evidence type="ECO:0000256" key="3">
    <source>
        <dbReference type="ARBA" id="ARBA00022452"/>
    </source>
</evidence>
<keyword evidence="16" id="KW-0675">Receptor</keyword>
<dbReference type="GO" id="GO:0006826">
    <property type="term" value="P:iron ion transport"/>
    <property type="evidence" value="ECO:0007669"/>
    <property type="project" value="UniProtKB-KW"/>
</dbReference>
<keyword evidence="7" id="KW-0406">Ion transport</keyword>
<dbReference type="PANTHER" id="PTHR32552:SF81">
    <property type="entry name" value="TONB-DEPENDENT OUTER MEMBRANE RECEPTOR"/>
    <property type="match status" value="1"/>
</dbReference>
<dbReference type="Proteomes" id="UP000275727">
    <property type="component" value="Chromosome"/>
</dbReference>
<proteinExistence type="inferred from homology"/>
<dbReference type="EMBL" id="RBWX01000008">
    <property type="protein sequence ID" value="RKS88813.1"/>
    <property type="molecule type" value="Genomic_DNA"/>
</dbReference>
<dbReference type="AlphaFoldDB" id="A0AAD1D3A9"/>
<feature type="signal peptide" evidence="13">
    <location>
        <begin position="1"/>
        <end position="28"/>
    </location>
</feature>
<gene>
    <name evidence="17" type="ORF">DFR51_2024</name>
    <name evidence="16" type="ORF">SmB9_02270</name>
</gene>
<dbReference type="CDD" id="cd01347">
    <property type="entry name" value="ligand_gated_channel"/>
    <property type="match status" value="1"/>
</dbReference>
<keyword evidence="4" id="KW-0410">Iron transport</keyword>
<evidence type="ECO:0000256" key="8">
    <source>
        <dbReference type="ARBA" id="ARBA00023077"/>
    </source>
</evidence>
<dbReference type="GO" id="GO:0009279">
    <property type="term" value="C:cell outer membrane"/>
    <property type="evidence" value="ECO:0007669"/>
    <property type="project" value="UniProtKB-SubCell"/>
</dbReference>
<dbReference type="KEGG" id="smic:SmB9_02270"/>
<keyword evidence="19" id="KW-1185">Reference proteome</keyword>
<dbReference type="InterPro" id="IPR036942">
    <property type="entry name" value="Beta-barrel_TonB_sf"/>
</dbReference>
<reference evidence="17 19" key="2">
    <citation type="submission" date="2018-10" db="EMBL/GenBank/DDBJ databases">
        <title>Genomic Encyclopedia of Type Strains, Phase IV (KMG-IV): sequencing the most valuable type-strain genomes for metagenomic binning, comparative biology and taxonomic classification.</title>
        <authorList>
            <person name="Goeker M."/>
        </authorList>
    </citation>
    <scope>NUCLEOTIDE SEQUENCE [LARGE SCALE GENOMIC DNA]</scope>
    <source>
        <strain evidence="17 19">DSM 19791</strain>
    </source>
</reference>
<sequence length="789" mass="86667">MMKRETIRTLAKSSVAIAALILPAAAFAQTGEQAATDNTEVVGGFEDIVVTATRQSQAISKVPLSVSAFSQETLDSRGVREFADVIRQTPGVVFEATNTTTNISIRGINSTAGAATTGVYIDDTPIQIRSLGYSGGNAYPVIFDLERVEVLRGPQGTLFGAGSQGGTIRFISPQPSLTRASGYVRAEAALTENGAPSYEVGVAYGVPLVEDKLGMRVSGYYRRDGGFIDRVRFEDKGVVDDDANYQNSYVGRVAFTWSPVPELRITPSITYQKIYTNDSPESWDNVRADFTVPDAQFSDYDNGVFLNGNRVQESGRDRFYLPTLNVQYSFGAVDLTAIGSYFDRKQTFRSDYTLFDQSLFTGITLPIFPDQEGFSDFVNTQKITTGEVRLQSANTDSALTWVIGGFYQKAKQLSIQQVEDRFLFEYAPFLIPFFPPLVDGRLIYDQSTTSKDTQIAAFGQVNFKPMDQLTLTVGLRYGQTKFNINSFAQGPVVGPPVTDIGTQKEKPFTPKFGVEFQIDPANMIYASASKGFRPGGYNPQVGVPCQASDLDPLGYPDGRPETYKSDSVWSYEAGVKSRTLGGRLSVQGSVYQIDWKNIQQVVGLGGCGFQFTANLGSARSRGFDMQLDYRVTDDFTLQAEVGYTNAKFLDTFFGGPLATVPLVTEGNHVTTPPWTVSVHAQHEFSLREEDDAYLRADFDYRAHQSSLTPGLDPRNGGVDPTLSNAPAIRALSLRAGYRLNGIDLSMFANNVLDQAVWSSRRARDNNNATVYRSNIVRPRTFGVTAAYRF</sequence>
<evidence type="ECO:0000256" key="5">
    <source>
        <dbReference type="ARBA" id="ARBA00022692"/>
    </source>
</evidence>
<evidence type="ECO:0000313" key="16">
    <source>
        <dbReference type="EMBL" id="BBE32569.1"/>
    </source>
</evidence>
<evidence type="ECO:0000256" key="9">
    <source>
        <dbReference type="ARBA" id="ARBA00023136"/>
    </source>
</evidence>
<reference evidence="16 18" key="1">
    <citation type="submission" date="2018-06" db="EMBL/GenBank/DDBJ databases">
        <title>Complete Genome Sequence of the Microcystin-Degrading Bacterium Sphingosinicella microcystinivorans Strain B-9.</title>
        <authorList>
            <person name="Jin H."/>
            <person name="Nishizawa T."/>
            <person name="Guo Y."/>
            <person name="Nishizawa A."/>
            <person name="Park H."/>
            <person name="Kato H."/>
            <person name="Tsuji K."/>
            <person name="Harada K."/>
        </authorList>
    </citation>
    <scope>NUCLEOTIDE SEQUENCE [LARGE SCALE GENOMIC DNA]</scope>
    <source>
        <strain evidence="16 18">B9</strain>
    </source>
</reference>
<evidence type="ECO:0000256" key="11">
    <source>
        <dbReference type="PROSITE-ProRule" id="PRU01360"/>
    </source>
</evidence>
<keyword evidence="6" id="KW-0408">Iron</keyword>
<evidence type="ECO:0000256" key="12">
    <source>
        <dbReference type="RuleBase" id="RU003357"/>
    </source>
</evidence>
<evidence type="ECO:0000256" key="1">
    <source>
        <dbReference type="ARBA" id="ARBA00004571"/>
    </source>
</evidence>
<keyword evidence="8 12" id="KW-0798">TonB box</keyword>
<dbReference type="RefSeq" id="WP_243445494.1">
    <property type="nucleotide sequence ID" value="NZ_AP018711.1"/>
</dbReference>
<keyword evidence="2 11" id="KW-0813">Transport</keyword>
<comment type="similarity">
    <text evidence="11 12">Belongs to the TonB-dependent receptor family.</text>
</comment>
<organism evidence="16 18">
    <name type="scientific">Sphingosinicella microcystinivorans</name>
    <dbReference type="NCBI Taxonomy" id="335406"/>
    <lineage>
        <taxon>Bacteria</taxon>
        <taxon>Pseudomonadati</taxon>
        <taxon>Pseudomonadota</taxon>
        <taxon>Alphaproteobacteria</taxon>
        <taxon>Sphingomonadales</taxon>
        <taxon>Sphingosinicellaceae</taxon>
        <taxon>Sphingosinicella</taxon>
    </lineage>
</organism>
<dbReference type="Gene3D" id="2.40.170.20">
    <property type="entry name" value="TonB-dependent receptor, beta-barrel domain"/>
    <property type="match status" value="1"/>
</dbReference>
<evidence type="ECO:0000313" key="17">
    <source>
        <dbReference type="EMBL" id="RKS88813.1"/>
    </source>
</evidence>
<accession>A0AAD1D3A9</accession>
<evidence type="ECO:0000313" key="18">
    <source>
        <dbReference type="Proteomes" id="UP000275727"/>
    </source>
</evidence>
<keyword evidence="13" id="KW-0732">Signal</keyword>
<evidence type="ECO:0000313" key="19">
    <source>
        <dbReference type="Proteomes" id="UP000276029"/>
    </source>
</evidence>
<dbReference type="PANTHER" id="PTHR32552">
    <property type="entry name" value="FERRICHROME IRON RECEPTOR-RELATED"/>
    <property type="match status" value="1"/>
</dbReference>
<feature type="chain" id="PRO_5042285879" evidence="13">
    <location>
        <begin position="29"/>
        <end position="789"/>
    </location>
</feature>
<dbReference type="InterPro" id="IPR039426">
    <property type="entry name" value="TonB-dep_rcpt-like"/>
</dbReference>
<evidence type="ECO:0000256" key="4">
    <source>
        <dbReference type="ARBA" id="ARBA00022496"/>
    </source>
</evidence>
<evidence type="ECO:0000256" key="10">
    <source>
        <dbReference type="ARBA" id="ARBA00023237"/>
    </source>
</evidence>
<dbReference type="InterPro" id="IPR000531">
    <property type="entry name" value="Beta-barrel_TonB"/>
</dbReference>
<evidence type="ECO:0000259" key="15">
    <source>
        <dbReference type="Pfam" id="PF07715"/>
    </source>
</evidence>
<dbReference type="Pfam" id="PF07715">
    <property type="entry name" value="Plug"/>
    <property type="match status" value="1"/>
</dbReference>
<keyword evidence="9 11" id="KW-0472">Membrane</keyword>
<protein>
    <submittedName>
        <fullName evidence="17">Outer membrane receptor protein involved in Fe transport</fullName>
    </submittedName>
    <submittedName>
        <fullName evidence="16">TonB-dependent receptor</fullName>
    </submittedName>
</protein>
<evidence type="ECO:0000256" key="6">
    <source>
        <dbReference type="ARBA" id="ARBA00023004"/>
    </source>
</evidence>
<keyword evidence="3 11" id="KW-1134">Transmembrane beta strand</keyword>
<evidence type="ECO:0000256" key="7">
    <source>
        <dbReference type="ARBA" id="ARBA00023065"/>
    </source>
</evidence>
<dbReference type="InterPro" id="IPR012910">
    <property type="entry name" value="Plug_dom"/>
</dbReference>
<dbReference type="PROSITE" id="PS52016">
    <property type="entry name" value="TONB_DEPENDENT_REC_3"/>
    <property type="match status" value="1"/>
</dbReference>
<keyword evidence="5 11" id="KW-0812">Transmembrane</keyword>
<comment type="subcellular location">
    <subcellularLocation>
        <location evidence="1 11">Cell outer membrane</location>
        <topology evidence="1 11">Multi-pass membrane protein</topology>
    </subcellularLocation>
</comment>
<feature type="domain" description="TonB-dependent receptor plug" evidence="15">
    <location>
        <begin position="60"/>
        <end position="167"/>
    </location>
</feature>
<dbReference type="EMBL" id="AP018711">
    <property type="protein sequence ID" value="BBE32569.1"/>
    <property type="molecule type" value="Genomic_DNA"/>
</dbReference>
<evidence type="ECO:0000259" key="14">
    <source>
        <dbReference type="Pfam" id="PF00593"/>
    </source>
</evidence>
<evidence type="ECO:0000256" key="13">
    <source>
        <dbReference type="SAM" id="SignalP"/>
    </source>
</evidence>
<name>A0AAD1D3A9_SPHMI</name>
<feature type="domain" description="TonB-dependent receptor-like beta-barrel" evidence="14">
    <location>
        <begin position="278"/>
        <end position="751"/>
    </location>
</feature>
<evidence type="ECO:0000256" key="2">
    <source>
        <dbReference type="ARBA" id="ARBA00022448"/>
    </source>
</evidence>
<dbReference type="Pfam" id="PF00593">
    <property type="entry name" value="TonB_dep_Rec_b-barrel"/>
    <property type="match status" value="1"/>
</dbReference>